<dbReference type="PROSITE" id="PS00098">
    <property type="entry name" value="THIOLASE_1"/>
    <property type="match status" value="1"/>
</dbReference>
<dbReference type="GeneID" id="26812200"/>
<dbReference type="Proteomes" id="UP000037505">
    <property type="component" value="Unassembled WGS sequence"/>
</dbReference>
<dbReference type="Pfam" id="PF00108">
    <property type="entry name" value="Thiolase_N"/>
    <property type="match status" value="1"/>
</dbReference>
<proteinExistence type="inferred from homology"/>
<sequence>MASPIPRGLRQVLQKSPNDIVILSSLRTPVTRAKKGGFKDAYPEELLANVLKATLEANPKLDPALIEEVAIGSVLQELGGAKAGRMAQIHAGFPHTVPFHTINRQCSSGLAAITAIGNGIRAGALNIGVGGGMESMTRNYGSRAIPTVLWPELKESPSKDSRDCIMPMGLTSENVASRYGISREDQDVFAAESHKKATAAQNAGLFDSEIVPVKTLSFDPENPDAPPKEITVTKDDGIRPNISVEKMASLKPAFSPTGASTAGNSSQVSDGAAAALLMRRSTATELGLTSSIKGRWVGTAVAGCAPDEMGVGPAVAIPKLLQQLDMSVSDVNIWEINEAFASQALYSVRKLGIDEAKVNPKGGAIAIGHPLGATGARQLATLLPELERTGQEVGVVSMCIGTGMGMAVHVTECVEEPPNGNPETFRMLAEVRNSYHTTAMRPSLRLLNLEVSSLQGSRTLYVCSVCRQEARPRPLVARQFLRNASNATPITERVRRKIWGTDNPPGLKDPYGGEGVLERKFRKDQPARQEEEPENLTQASEQTQVENEAELAAAEAYEPATTWEGLPRVGHLGRWSDLPPTEADGYESFMLKKKVTKKGQVSLAAHQAAVEVCLMHALNKPLSKVCDVVEHDKSVFKMLWKCKIQPGQWSQAVVYPSKEAEKALVYIFEQIGGQPEPAVAQETAEAEEAVEESKWEDLVPEVNVPFFGYADVRDKGFLSLPLDDPATKFAFLKRFSQLSGHYLPDPVVHSVANVGQVVEYIQSALNPKPKKLAEYLANSQGLHNLPNVKVFAKKQKPMDRDEELGRKKVIEAELRSRGLIE</sequence>
<dbReference type="GO" id="GO:0005777">
    <property type="term" value="C:peroxisome"/>
    <property type="evidence" value="ECO:0007669"/>
    <property type="project" value="TreeGrafter"/>
</dbReference>
<dbReference type="GO" id="GO:0005739">
    <property type="term" value="C:mitochondrion"/>
    <property type="evidence" value="ECO:0007669"/>
    <property type="project" value="UniProtKB-SubCell"/>
</dbReference>
<comment type="cofactor">
    <cofactor evidence="1">
        <name>K(+)</name>
        <dbReference type="ChEBI" id="CHEBI:29103"/>
    </cofactor>
</comment>
<feature type="domain" description="Thiolase N-terminal" evidence="16">
    <location>
        <begin position="20"/>
        <end position="281"/>
    </location>
</feature>
<evidence type="ECO:0000256" key="14">
    <source>
        <dbReference type="ARBA" id="ARBA00047605"/>
    </source>
</evidence>
<dbReference type="FunFam" id="3.40.47.10:FF:000010">
    <property type="entry name" value="Acetyl-CoA acetyltransferase (Thiolase)"/>
    <property type="match status" value="1"/>
</dbReference>
<dbReference type="NCBIfam" id="TIGR01930">
    <property type="entry name" value="AcCoA-C-Actrans"/>
    <property type="match status" value="1"/>
</dbReference>
<evidence type="ECO:0000256" key="9">
    <source>
        <dbReference type="ARBA" id="ARBA00023128"/>
    </source>
</evidence>
<dbReference type="InterPro" id="IPR018305">
    <property type="entry name" value="Ribosomal_m50"/>
</dbReference>
<keyword evidence="8" id="KW-0689">Ribosomal protein</keyword>
<dbReference type="GO" id="GO:0010124">
    <property type="term" value="P:phenylacetate catabolic process"/>
    <property type="evidence" value="ECO:0007669"/>
    <property type="project" value="TreeGrafter"/>
</dbReference>
<dbReference type="EMBL" id="JNOM01000494">
    <property type="protein sequence ID" value="KNG81105.1"/>
    <property type="molecule type" value="Genomic_DNA"/>
</dbReference>
<protein>
    <recommendedName>
        <fullName evidence="13">Large ribosomal subunit protein mL50</fullName>
        <ecNumber evidence="12">2.3.1.16</ecNumber>
    </recommendedName>
</protein>
<comment type="similarity">
    <text evidence="4">Belongs to the mitochondrion-specific ribosomal protein mL50 family.</text>
</comment>
<dbReference type="InterPro" id="IPR020617">
    <property type="entry name" value="Thiolase_C"/>
</dbReference>
<reference evidence="18 19" key="1">
    <citation type="submission" date="2014-06" db="EMBL/GenBank/DDBJ databases">
        <title>The Genome of the Aflatoxigenic Filamentous Fungus Aspergillus nomius.</title>
        <authorList>
            <person name="Moore M.G."/>
            <person name="Shannon B.M."/>
            <person name="Brian M.M."/>
        </authorList>
    </citation>
    <scope>NUCLEOTIDE SEQUENCE [LARGE SCALE GENOMIC DNA]</scope>
    <source>
        <strain evidence="18 19">NRRL 13137</strain>
    </source>
</reference>
<evidence type="ECO:0000256" key="7">
    <source>
        <dbReference type="ARBA" id="ARBA00022958"/>
    </source>
</evidence>
<keyword evidence="10" id="KW-0687">Ribonucleoprotein</keyword>
<comment type="subcellular location">
    <subcellularLocation>
        <location evidence="2">Mitochondrion</location>
    </subcellularLocation>
</comment>
<dbReference type="PROSITE" id="PS00737">
    <property type="entry name" value="THIOLASE_2"/>
    <property type="match status" value="1"/>
</dbReference>
<comment type="caution">
    <text evidence="18">The sequence shown here is derived from an EMBL/GenBank/DDBJ whole genome shotgun (WGS) entry which is preliminary data.</text>
</comment>
<dbReference type="STRING" id="1509407.A0A0L1IP51"/>
<dbReference type="Gene3D" id="3.40.47.10">
    <property type="match status" value="2"/>
</dbReference>
<dbReference type="Pfam" id="PF02803">
    <property type="entry name" value="Thiolase_C"/>
    <property type="match status" value="1"/>
</dbReference>
<evidence type="ECO:0000313" key="18">
    <source>
        <dbReference type="EMBL" id="KNG81105.1"/>
    </source>
</evidence>
<evidence type="ECO:0000256" key="5">
    <source>
        <dbReference type="ARBA" id="ARBA00010982"/>
    </source>
</evidence>
<evidence type="ECO:0000256" key="11">
    <source>
        <dbReference type="ARBA" id="ARBA00023315"/>
    </source>
</evidence>
<keyword evidence="6" id="KW-0808">Transferase</keyword>
<dbReference type="PANTHER" id="PTHR43853">
    <property type="entry name" value="3-KETOACYL-COA THIOLASE, PEROXISOMAL"/>
    <property type="match status" value="1"/>
</dbReference>
<dbReference type="InterPro" id="IPR050215">
    <property type="entry name" value="Thiolase-like_sf_Thiolase"/>
</dbReference>
<evidence type="ECO:0000256" key="12">
    <source>
        <dbReference type="ARBA" id="ARBA00024073"/>
    </source>
</evidence>
<dbReference type="Pfam" id="PF10501">
    <property type="entry name" value="Ribosomal_L50"/>
    <property type="match status" value="1"/>
</dbReference>
<evidence type="ECO:0000256" key="15">
    <source>
        <dbReference type="SAM" id="MobiDB-lite"/>
    </source>
</evidence>
<dbReference type="EC" id="2.3.1.16" evidence="12"/>
<organism evidence="18 19">
    <name type="scientific">Aspergillus nomiae NRRL (strain ATCC 15546 / NRRL 13137 / CBS 260.88 / M93)</name>
    <dbReference type="NCBI Taxonomy" id="1509407"/>
    <lineage>
        <taxon>Eukaryota</taxon>
        <taxon>Fungi</taxon>
        <taxon>Dikarya</taxon>
        <taxon>Ascomycota</taxon>
        <taxon>Pezizomycotina</taxon>
        <taxon>Eurotiomycetes</taxon>
        <taxon>Eurotiomycetidae</taxon>
        <taxon>Eurotiales</taxon>
        <taxon>Aspergillaceae</taxon>
        <taxon>Aspergillus</taxon>
        <taxon>Aspergillus subgen. Circumdati</taxon>
    </lineage>
</organism>
<accession>A0A0L1IP51</accession>
<dbReference type="RefSeq" id="XP_015402028.1">
    <property type="nucleotide sequence ID" value="XM_015555652.1"/>
</dbReference>
<comment type="catalytic activity">
    <reaction evidence="14">
        <text>an acyl-CoA + acetyl-CoA = a 3-oxoacyl-CoA + CoA</text>
        <dbReference type="Rhea" id="RHEA:21564"/>
        <dbReference type="ChEBI" id="CHEBI:57287"/>
        <dbReference type="ChEBI" id="CHEBI:57288"/>
        <dbReference type="ChEBI" id="CHEBI:58342"/>
        <dbReference type="ChEBI" id="CHEBI:90726"/>
        <dbReference type="EC" id="2.3.1.16"/>
    </reaction>
</comment>
<dbReference type="AlphaFoldDB" id="A0A0L1IP51"/>
<keyword evidence="7" id="KW-0630">Potassium</keyword>
<dbReference type="SUPFAM" id="SSF53901">
    <property type="entry name" value="Thiolase-like"/>
    <property type="match status" value="2"/>
</dbReference>
<evidence type="ECO:0000256" key="8">
    <source>
        <dbReference type="ARBA" id="ARBA00022980"/>
    </source>
</evidence>
<evidence type="ECO:0000256" key="13">
    <source>
        <dbReference type="ARBA" id="ARBA00035183"/>
    </source>
</evidence>
<dbReference type="CDD" id="cd00751">
    <property type="entry name" value="thiolase"/>
    <property type="match status" value="1"/>
</dbReference>
<feature type="domain" description="Thiolase C-terminal" evidence="17">
    <location>
        <begin position="293"/>
        <end position="410"/>
    </location>
</feature>
<dbReference type="GO" id="GO:0005840">
    <property type="term" value="C:ribosome"/>
    <property type="evidence" value="ECO:0007669"/>
    <property type="project" value="UniProtKB-KW"/>
</dbReference>
<dbReference type="InterPro" id="IPR002155">
    <property type="entry name" value="Thiolase"/>
</dbReference>
<dbReference type="GO" id="GO:0003988">
    <property type="term" value="F:acetyl-CoA C-acyltransferase activity"/>
    <property type="evidence" value="ECO:0007669"/>
    <property type="project" value="UniProtKB-EC"/>
</dbReference>
<comment type="similarity">
    <text evidence="5">Belongs to the thiolase-like superfamily. Thiolase family.</text>
</comment>
<evidence type="ECO:0000256" key="1">
    <source>
        <dbReference type="ARBA" id="ARBA00001958"/>
    </source>
</evidence>
<name>A0A0L1IP51_ASPN3</name>
<evidence type="ECO:0000256" key="10">
    <source>
        <dbReference type="ARBA" id="ARBA00023274"/>
    </source>
</evidence>
<evidence type="ECO:0000259" key="17">
    <source>
        <dbReference type="Pfam" id="PF02803"/>
    </source>
</evidence>
<comment type="pathway">
    <text evidence="3">Lipid metabolism; fatty acid metabolism.</text>
</comment>
<dbReference type="GO" id="GO:0006635">
    <property type="term" value="P:fatty acid beta-oxidation"/>
    <property type="evidence" value="ECO:0007669"/>
    <property type="project" value="TreeGrafter"/>
</dbReference>
<dbReference type="PROSITE" id="PS00099">
    <property type="entry name" value="THIOLASE_3"/>
    <property type="match status" value="1"/>
</dbReference>
<feature type="region of interest" description="Disordered" evidence="15">
    <location>
        <begin position="523"/>
        <end position="543"/>
    </location>
</feature>
<gene>
    <name evidence="18" type="ORF">ANOM_010396</name>
</gene>
<evidence type="ECO:0000313" key="19">
    <source>
        <dbReference type="Proteomes" id="UP000037505"/>
    </source>
</evidence>
<evidence type="ECO:0000256" key="6">
    <source>
        <dbReference type="ARBA" id="ARBA00022679"/>
    </source>
</evidence>
<evidence type="ECO:0000256" key="2">
    <source>
        <dbReference type="ARBA" id="ARBA00004173"/>
    </source>
</evidence>
<dbReference type="InterPro" id="IPR020616">
    <property type="entry name" value="Thiolase_N"/>
</dbReference>
<dbReference type="InterPro" id="IPR020613">
    <property type="entry name" value="Thiolase_CS"/>
</dbReference>
<evidence type="ECO:0000256" key="3">
    <source>
        <dbReference type="ARBA" id="ARBA00004872"/>
    </source>
</evidence>
<keyword evidence="9" id="KW-0496">Mitochondrion</keyword>
<dbReference type="InterPro" id="IPR016039">
    <property type="entry name" value="Thiolase-like"/>
</dbReference>
<keyword evidence="19" id="KW-1185">Reference proteome</keyword>
<dbReference type="GO" id="GO:1990904">
    <property type="term" value="C:ribonucleoprotein complex"/>
    <property type="evidence" value="ECO:0007669"/>
    <property type="project" value="UniProtKB-KW"/>
</dbReference>
<evidence type="ECO:0000256" key="4">
    <source>
        <dbReference type="ARBA" id="ARBA00008860"/>
    </source>
</evidence>
<keyword evidence="11" id="KW-0012">Acyltransferase</keyword>
<dbReference type="InterPro" id="IPR020610">
    <property type="entry name" value="Thiolase_AS"/>
</dbReference>
<dbReference type="PANTHER" id="PTHR43853:SF5">
    <property type="entry name" value="ACETYL-COA C-ACETYLTRANSFERASE"/>
    <property type="match status" value="1"/>
</dbReference>
<dbReference type="OrthoDB" id="5404651at2759"/>
<dbReference type="InterPro" id="IPR020615">
    <property type="entry name" value="Thiolase_acyl_enz_int_AS"/>
</dbReference>
<evidence type="ECO:0000259" key="16">
    <source>
        <dbReference type="Pfam" id="PF00108"/>
    </source>
</evidence>